<dbReference type="PROSITE" id="PS51175">
    <property type="entry name" value="CBM6"/>
    <property type="match status" value="1"/>
</dbReference>
<feature type="region of interest" description="Disordered" evidence="5">
    <location>
        <begin position="1"/>
        <end position="27"/>
    </location>
</feature>
<comment type="similarity">
    <text evidence="1 4">Belongs to the glycosyl hydrolase 26 family.</text>
</comment>
<evidence type="ECO:0000259" key="6">
    <source>
        <dbReference type="PROSITE" id="PS51175"/>
    </source>
</evidence>
<evidence type="ECO:0000256" key="2">
    <source>
        <dbReference type="ARBA" id="ARBA00022801"/>
    </source>
</evidence>
<dbReference type="CDD" id="cd04086">
    <property type="entry name" value="CBM35_mannanase-like"/>
    <property type="match status" value="1"/>
</dbReference>
<dbReference type="Proteomes" id="UP000574276">
    <property type="component" value="Unassembled WGS sequence"/>
</dbReference>
<evidence type="ECO:0000313" key="8">
    <source>
        <dbReference type="EMBL" id="MBB2184056.1"/>
    </source>
</evidence>
<dbReference type="PANTHER" id="PTHR40079:SF4">
    <property type="entry name" value="GH26 DOMAIN-CONTAINING PROTEIN-RELATED"/>
    <property type="match status" value="1"/>
</dbReference>
<dbReference type="InterPro" id="IPR017853">
    <property type="entry name" value="GH"/>
</dbReference>
<dbReference type="Gene3D" id="3.20.20.80">
    <property type="entry name" value="Glycosidases"/>
    <property type="match status" value="1"/>
</dbReference>
<feature type="active site" description="Proton donor" evidence="4">
    <location>
        <position position="344"/>
    </location>
</feature>
<dbReference type="Pfam" id="PF16990">
    <property type="entry name" value="CBM_35"/>
    <property type="match status" value="1"/>
</dbReference>
<evidence type="ECO:0000313" key="9">
    <source>
        <dbReference type="Proteomes" id="UP000574276"/>
    </source>
</evidence>
<keyword evidence="3 4" id="KW-0326">Glycosidase</keyword>
<dbReference type="PRINTS" id="PR00739">
    <property type="entry name" value="GLHYDRLASE26"/>
</dbReference>
<keyword evidence="2 4" id="KW-0378">Hydrolase</keyword>
<dbReference type="GO" id="GO:0030246">
    <property type="term" value="F:carbohydrate binding"/>
    <property type="evidence" value="ECO:0007669"/>
    <property type="project" value="InterPro"/>
</dbReference>
<dbReference type="PANTHER" id="PTHR40079">
    <property type="entry name" value="MANNAN ENDO-1,4-BETA-MANNOSIDASE E-RELATED"/>
    <property type="match status" value="1"/>
</dbReference>
<dbReference type="GO" id="GO:0016985">
    <property type="term" value="F:mannan endo-1,4-beta-mannosidase activity"/>
    <property type="evidence" value="ECO:0007669"/>
    <property type="project" value="InterPro"/>
</dbReference>
<feature type="domain" description="CBM6" evidence="6">
    <location>
        <begin position="46"/>
        <end position="164"/>
    </location>
</feature>
<evidence type="ECO:0000256" key="4">
    <source>
        <dbReference type="PROSITE-ProRule" id="PRU01100"/>
    </source>
</evidence>
<protein>
    <submittedName>
        <fullName evidence="8">Beta-mannosidase</fullName>
    </submittedName>
</protein>
<evidence type="ECO:0000256" key="1">
    <source>
        <dbReference type="ARBA" id="ARBA00007754"/>
    </source>
</evidence>
<dbReference type="EMBL" id="JACEGA010000001">
    <property type="protein sequence ID" value="MBB2184056.1"/>
    <property type="molecule type" value="Genomic_DNA"/>
</dbReference>
<dbReference type="SUPFAM" id="SSF51445">
    <property type="entry name" value="(Trans)glycosidases"/>
    <property type="match status" value="1"/>
</dbReference>
<dbReference type="InterPro" id="IPR022790">
    <property type="entry name" value="GH26_dom"/>
</dbReference>
<reference evidence="8 9" key="1">
    <citation type="submission" date="2020-07" db="EMBL/GenBank/DDBJ databases">
        <title>Characterization and genome sequencing of isolate MD1, a novel member within the family Lachnospiraceae.</title>
        <authorList>
            <person name="Rettenmaier R."/>
            <person name="Di Bello L."/>
            <person name="Zinser C."/>
            <person name="Scheitz K."/>
            <person name="Liebl W."/>
            <person name="Zverlov V."/>
        </authorList>
    </citation>
    <scope>NUCLEOTIDE SEQUENCE [LARGE SCALE GENOMIC DNA]</scope>
    <source>
        <strain evidence="8 9">MD1</strain>
    </source>
</reference>
<evidence type="ECO:0000256" key="3">
    <source>
        <dbReference type="ARBA" id="ARBA00023295"/>
    </source>
</evidence>
<dbReference type="Pfam" id="PF02156">
    <property type="entry name" value="Glyco_hydro_26"/>
    <property type="match status" value="1"/>
</dbReference>
<feature type="active site" description="Nucleophile" evidence="4">
    <location>
        <position position="437"/>
    </location>
</feature>
<evidence type="ECO:0000259" key="7">
    <source>
        <dbReference type="PROSITE" id="PS51764"/>
    </source>
</evidence>
<gene>
    <name evidence="8" type="ORF">H0486_14340</name>
</gene>
<dbReference type="AlphaFoldDB" id="A0A839K363"/>
<dbReference type="Gene3D" id="2.60.120.260">
    <property type="entry name" value="Galactose-binding domain-like"/>
    <property type="match status" value="1"/>
</dbReference>
<feature type="domain" description="GH26" evidence="7">
    <location>
        <begin position="187"/>
        <end position="496"/>
    </location>
</feature>
<feature type="compositionally biased region" description="Acidic residues" evidence="5">
    <location>
        <begin position="1"/>
        <end position="20"/>
    </location>
</feature>
<dbReference type="SUPFAM" id="SSF49785">
    <property type="entry name" value="Galactose-binding domain-like"/>
    <property type="match status" value="1"/>
</dbReference>
<organism evidence="8 9">
    <name type="scientific">Variimorphobacter saccharofermentans</name>
    <dbReference type="NCBI Taxonomy" id="2755051"/>
    <lineage>
        <taxon>Bacteria</taxon>
        <taxon>Bacillati</taxon>
        <taxon>Bacillota</taxon>
        <taxon>Clostridia</taxon>
        <taxon>Lachnospirales</taxon>
        <taxon>Lachnospiraceae</taxon>
        <taxon>Variimorphobacter</taxon>
    </lineage>
</organism>
<evidence type="ECO:0000256" key="5">
    <source>
        <dbReference type="SAM" id="MobiDB-lite"/>
    </source>
</evidence>
<dbReference type="InterPro" id="IPR005084">
    <property type="entry name" value="CBM6"/>
</dbReference>
<accession>A0A839K363</accession>
<dbReference type="InterPro" id="IPR008979">
    <property type="entry name" value="Galactose-bd-like_sf"/>
</dbReference>
<dbReference type="InterPro" id="IPR000805">
    <property type="entry name" value="Glyco_hydro_26"/>
</dbReference>
<proteinExistence type="inferred from homology"/>
<keyword evidence="9" id="KW-1185">Reference proteome</keyword>
<dbReference type="GO" id="GO:0006080">
    <property type="term" value="P:substituted mannan metabolic process"/>
    <property type="evidence" value="ECO:0007669"/>
    <property type="project" value="InterPro"/>
</dbReference>
<dbReference type="PROSITE" id="PS51764">
    <property type="entry name" value="GH26"/>
    <property type="match status" value="1"/>
</dbReference>
<sequence length="506" mass="57316">MGDALEENTTEEKETEEADEADKADKADKALEISSMDMQYNPDFQLTIEAEDAEFTGNIHIESKKKGYSGSGYLTGMETDSDTVTFTVEVPGAGAYDLNFISAGNTGYKENNVLVNGENVGVTVVDEDDFTDSILERVYLNSGINKITITKSWGWILLDSLKITASEDADPSIYRVSAELADPNASEATIRLMQYLTDIYGKYIISGQYGDRGKNGNEFKAINQATGKYPAILGLDFIEYTPSRVAHGSVSHDVEYALNFHQEGGIVTFCWHWNAPEPYLVNSSDIPWWKGFYTEGTNIDLQKIMKGKDPEGYELLLRDIDTIAFQLKRLQAEDVPVLWRPLHEASGGWFWWGASGPEAYIELYRLLFDRLTNYHQIHNLIWVWNGQNKDWYPGDEYVDIIGTDIYPGERVYNSQSAKFNELVRWNGDVKKLIAMTENGCLFDPDMAVRDNAMWLYFGTWEGEFLVQDSTDQLSEKYTETDMMVKVYSSDKVITLDELPDLKTYGN</sequence>
<name>A0A839K363_9FIRM</name>
<comment type="caution">
    <text evidence="8">The sequence shown here is derived from an EMBL/GenBank/DDBJ whole genome shotgun (WGS) entry which is preliminary data.</text>
</comment>